<dbReference type="EMBL" id="BPLR01015622">
    <property type="protein sequence ID" value="GIY77419.1"/>
    <property type="molecule type" value="Genomic_DNA"/>
</dbReference>
<dbReference type="AlphaFoldDB" id="A0AAV4W6D7"/>
<organism evidence="2 3">
    <name type="scientific">Caerostris extrusa</name>
    <name type="common">Bark spider</name>
    <name type="synonym">Caerostris bankana</name>
    <dbReference type="NCBI Taxonomy" id="172846"/>
    <lineage>
        <taxon>Eukaryota</taxon>
        <taxon>Metazoa</taxon>
        <taxon>Ecdysozoa</taxon>
        <taxon>Arthropoda</taxon>
        <taxon>Chelicerata</taxon>
        <taxon>Arachnida</taxon>
        <taxon>Araneae</taxon>
        <taxon>Araneomorphae</taxon>
        <taxon>Entelegynae</taxon>
        <taxon>Araneoidea</taxon>
        <taxon>Araneidae</taxon>
        <taxon>Caerostris</taxon>
    </lineage>
</organism>
<gene>
    <name evidence="2" type="ORF">CEXT_377021</name>
</gene>
<evidence type="ECO:0000313" key="3">
    <source>
        <dbReference type="Proteomes" id="UP001054945"/>
    </source>
</evidence>
<name>A0AAV4W6D7_CAEEX</name>
<feature type="transmembrane region" description="Helical" evidence="1">
    <location>
        <begin position="12"/>
        <end position="29"/>
    </location>
</feature>
<dbReference type="Proteomes" id="UP001054945">
    <property type="component" value="Unassembled WGS sequence"/>
</dbReference>
<sequence>MSVTYPSNITKSIFLISFYLIFLPIKISIDLQANKPLTLKNNLDFVKRKKKRNPLPYITRRFSVLKIYPHFPEIRLLRILPYGSSLHNRASAGELSLSMRSAFRALGRFQEISRFYRETWVFEFGEDATSGGGMNPFPDCVLSVLLQMHLVTMKNTI</sequence>
<evidence type="ECO:0000313" key="2">
    <source>
        <dbReference type="EMBL" id="GIY77419.1"/>
    </source>
</evidence>
<keyword evidence="1" id="KW-1133">Transmembrane helix</keyword>
<proteinExistence type="predicted"/>
<keyword evidence="3" id="KW-1185">Reference proteome</keyword>
<protein>
    <submittedName>
        <fullName evidence="2">Uncharacterized protein</fullName>
    </submittedName>
</protein>
<keyword evidence="1" id="KW-0812">Transmembrane</keyword>
<reference evidence="2 3" key="1">
    <citation type="submission" date="2021-06" db="EMBL/GenBank/DDBJ databases">
        <title>Caerostris extrusa draft genome.</title>
        <authorList>
            <person name="Kono N."/>
            <person name="Arakawa K."/>
        </authorList>
    </citation>
    <scope>NUCLEOTIDE SEQUENCE [LARGE SCALE GENOMIC DNA]</scope>
</reference>
<keyword evidence="1" id="KW-0472">Membrane</keyword>
<evidence type="ECO:0000256" key="1">
    <source>
        <dbReference type="SAM" id="Phobius"/>
    </source>
</evidence>
<accession>A0AAV4W6D7</accession>
<comment type="caution">
    <text evidence="2">The sequence shown here is derived from an EMBL/GenBank/DDBJ whole genome shotgun (WGS) entry which is preliminary data.</text>
</comment>